<evidence type="ECO:0000313" key="2">
    <source>
        <dbReference type="Proteomes" id="UP001164705"/>
    </source>
</evidence>
<reference evidence="1" key="1">
    <citation type="submission" date="2022-11" db="EMBL/GenBank/DDBJ databases">
        <title>Lacinutrix neustonica HL-RS19T sp. nov., isolated from the surface microlayer sample of brackish Lake Shihwa.</title>
        <authorList>
            <person name="Choi J.Y."/>
            <person name="Hwang C.Y."/>
        </authorList>
    </citation>
    <scope>NUCLEOTIDE SEQUENCE</scope>
    <source>
        <strain evidence="1">HL-RS19</strain>
    </source>
</reference>
<evidence type="ECO:0000313" key="1">
    <source>
        <dbReference type="EMBL" id="WAC02449.1"/>
    </source>
</evidence>
<sequence length="281" mass="32008">MSQTKKNQNIKIDINTEATATVLPFDQSFTFESFKTEYDSIYFTYEINPNVKKSWHYFKGDSFPLRIKKSVGVAVFPEAIRPLHPNVPYQFNFRAFKKINLSITDKESLKAETFNLVKLRFSDLETISATSIADFKSDLKQLIKRYAKADTFYNSDGISMSINLPLYESYLFPTIDSLGNKSVEMSTLKDNLSRSINRIFETVEEDTSVITTVFKIVNGDVKPSQKLTKILASPVNASAVGNGTVTIESFGSYFFDDFKYNLDAVLNRKYKIVGTTLEPRR</sequence>
<dbReference type="RefSeq" id="WP_267677046.1">
    <property type="nucleotide sequence ID" value="NZ_CP113088.1"/>
</dbReference>
<name>A0A9E8SEL4_9FLAO</name>
<accession>A0A9E8SEL4</accession>
<dbReference type="Proteomes" id="UP001164705">
    <property type="component" value="Chromosome"/>
</dbReference>
<organism evidence="1 2">
    <name type="scientific">Lacinutrix neustonica</name>
    <dbReference type="NCBI Taxonomy" id="2980107"/>
    <lineage>
        <taxon>Bacteria</taxon>
        <taxon>Pseudomonadati</taxon>
        <taxon>Bacteroidota</taxon>
        <taxon>Flavobacteriia</taxon>
        <taxon>Flavobacteriales</taxon>
        <taxon>Flavobacteriaceae</taxon>
        <taxon>Lacinutrix</taxon>
    </lineage>
</organism>
<dbReference type="KEGG" id="lnu:N7U66_01665"/>
<protein>
    <submittedName>
        <fullName evidence="1">Uncharacterized protein</fullName>
    </submittedName>
</protein>
<gene>
    <name evidence="1" type="ORF">N7U66_01665</name>
</gene>
<proteinExistence type="predicted"/>
<dbReference type="AlphaFoldDB" id="A0A9E8SEL4"/>
<keyword evidence="2" id="KW-1185">Reference proteome</keyword>
<dbReference type="EMBL" id="CP113088">
    <property type="protein sequence ID" value="WAC02449.1"/>
    <property type="molecule type" value="Genomic_DNA"/>
</dbReference>